<feature type="transmembrane region" description="Helical" evidence="1">
    <location>
        <begin position="112"/>
        <end position="133"/>
    </location>
</feature>
<evidence type="ECO:0000256" key="1">
    <source>
        <dbReference type="SAM" id="Phobius"/>
    </source>
</evidence>
<protein>
    <recommendedName>
        <fullName evidence="4">Membrane-associated protein</fullName>
    </recommendedName>
</protein>
<feature type="transmembrane region" description="Helical" evidence="1">
    <location>
        <begin position="22"/>
        <end position="40"/>
    </location>
</feature>
<keyword evidence="3" id="KW-1185">Reference proteome</keyword>
<dbReference type="OrthoDB" id="188694at2"/>
<comment type="caution">
    <text evidence="2">The sequence shown here is derived from an EMBL/GenBank/DDBJ whole genome shotgun (WGS) entry which is preliminary data.</text>
</comment>
<feature type="transmembrane region" description="Helical" evidence="1">
    <location>
        <begin position="145"/>
        <end position="162"/>
    </location>
</feature>
<proteinExistence type="predicted"/>
<evidence type="ECO:0008006" key="4">
    <source>
        <dbReference type="Google" id="ProtNLM"/>
    </source>
</evidence>
<gene>
    <name evidence="2" type="ORF">Pla144_02720</name>
</gene>
<keyword evidence="1" id="KW-0472">Membrane</keyword>
<name>A0A5C6D0Z2_9BACT</name>
<accession>A0A5C6D0Z2</accession>
<keyword evidence="1" id="KW-0812">Transmembrane</keyword>
<reference evidence="2 3" key="1">
    <citation type="submission" date="2019-02" db="EMBL/GenBank/DDBJ databases">
        <title>Deep-cultivation of Planctomycetes and their phenomic and genomic characterization uncovers novel biology.</title>
        <authorList>
            <person name="Wiegand S."/>
            <person name="Jogler M."/>
            <person name="Boedeker C."/>
            <person name="Pinto D."/>
            <person name="Vollmers J."/>
            <person name="Rivas-Marin E."/>
            <person name="Kohn T."/>
            <person name="Peeters S.H."/>
            <person name="Heuer A."/>
            <person name="Rast P."/>
            <person name="Oberbeckmann S."/>
            <person name="Bunk B."/>
            <person name="Jeske O."/>
            <person name="Meyerdierks A."/>
            <person name="Storesund J.E."/>
            <person name="Kallscheuer N."/>
            <person name="Luecker S."/>
            <person name="Lage O.M."/>
            <person name="Pohl T."/>
            <person name="Merkel B.J."/>
            <person name="Hornburger P."/>
            <person name="Mueller R.-W."/>
            <person name="Bruemmer F."/>
            <person name="Labrenz M."/>
            <person name="Spormann A.M."/>
            <person name="Op Den Camp H."/>
            <person name="Overmann J."/>
            <person name="Amann R."/>
            <person name="Jetten M.S.M."/>
            <person name="Mascher T."/>
            <person name="Medema M.H."/>
            <person name="Devos D.P."/>
            <person name="Kaster A.-K."/>
            <person name="Ovreas L."/>
            <person name="Rohde M."/>
            <person name="Galperin M.Y."/>
            <person name="Jogler C."/>
        </authorList>
    </citation>
    <scope>NUCLEOTIDE SEQUENCE [LARGE SCALE GENOMIC DNA]</scope>
    <source>
        <strain evidence="2 3">Pla144</strain>
    </source>
</reference>
<evidence type="ECO:0000313" key="3">
    <source>
        <dbReference type="Proteomes" id="UP000318437"/>
    </source>
</evidence>
<sequence length="230" mass="25946">MNPAAQTSAATPVGKRVSSIPLWAKLAYTAFVTVLVPYYLKTYGPTNFLYFCDVALLMTVAAMWLESPLLASMPTVGILLPQMFWCLDFLVTIIGHPITGMTAYMFDENLSLFARGLSFFHFWLPLLLVWLVWRLGYDRRALVRWTLLTWVLQVVCFFGMPAPPAPADDPNLPVNINYVYGFNESVPQAWMPPGTFLTLMMIGLPMLVFLPTHLILRRVFGGKQEVVSSE</sequence>
<dbReference type="AlphaFoldDB" id="A0A5C6D0Z2"/>
<dbReference type="Proteomes" id="UP000318437">
    <property type="component" value="Unassembled WGS sequence"/>
</dbReference>
<feature type="transmembrane region" description="Helical" evidence="1">
    <location>
        <begin position="85"/>
        <end position="106"/>
    </location>
</feature>
<organism evidence="2 3">
    <name type="scientific">Bythopirellula polymerisocia</name>
    <dbReference type="NCBI Taxonomy" id="2528003"/>
    <lineage>
        <taxon>Bacteria</taxon>
        <taxon>Pseudomonadati</taxon>
        <taxon>Planctomycetota</taxon>
        <taxon>Planctomycetia</taxon>
        <taxon>Pirellulales</taxon>
        <taxon>Lacipirellulaceae</taxon>
        <taxon>Bythopirellula</taxon>
    </lineage>
</organism>
<feature type="transmembrane region" description="Helical" evidence="1">
    <location>
        <begin position="196"/>
        <end position="216"/>
    </location>
</feature>
<keyword evidence="1" id="KW-1133">Transmembrane helix</keyword>
<dbReference type="EMBL" id="SJPS01000001">
    <property type="protein sequence ID" value="TWU29494.1"/>
    <property type="molecule type" value="Genomic_DNA"/>
</dbReference>
<evidence type="ECO:0000313" key="2">
    <source>
        <dbReference type="EMBL" id="TWU29494.1"/>
    </source>
</evidence>